<dbReference type="Proteomes" id="UP001283361">
    <property type="component" value="Unassembled WGS sequence"/>
</dbReference>
<name>A0AAE1A658_9GAST</name>
<sequence>MELSGLIRLGHYEAPQVSRLPYRVLMVRDQSPPAEVRAWEDPPGLFSPPLVDKSRSQKPVENLERAHEFTSLFKCRPKCIDSPDSLFSFLLSAKSALLSLSDFNKTKDAMLLANTRPTRNHTKSCDGGGGGRGAPCGLKTVSRFSLNDMASMEPLLAVSIFMPVSLSLAAQVNMRNNTSEIFVFVK</sequence>
<reference evidence="1" key="1">
    <citation type="journal article" date="2023" name="G3 (Bethesda)">
        <title>A reference genome for the long-term kleptoplast-retaining sea slug Elysia crispata morphotype clarki.</title>
        <authorList>
            <person name="Eastman K.E."/>
            <person name="Pendleton A.L."/>
            <person name="Shaikh M.A."/>
            <person name="Suttiyut T."/>
            <person name="Ogas R."/>
            <person name="Tomko P."/>
            <person name="Gavelis G."/>
            <person name="Widhalm J.R."/>
            <person name="Wisecaver J.H."/>
        </authorList>
    </citation>
    <scope>NUCLEOTIDE SEQUENCE</scope>
    <source>
        <strain evidence="1">ECLA1</strain>
    </source>
</reference>
<evidence type="ECO:0000313" key="1">
    <source>
        <dbReference type="EMBL" id="KAK3781371.1"/>
    </source>
</evidence>
<accession>A0AAE1A658</accession>
<dbReference type="EMBL" id="JAWDGP010002624">
    <property type="protein sequence ID" value="KAK3781371.1"/>
    <property type="molecule type" value="Genomic_DNA"/>
</dbReference>
<keyword evidence="2" id="KW-1185">Reference proteome</keyword>
<dbReference type="AlphaFoldDB" id="A0AAE1A658"/>
<proteinExistence type="predicted"/>
<protein>
    <submittedName>
        <fullName evidence="1">Uncharacterized protein</fullName>
    </submittedName>
</protein>
<gene>
    <name evidence="1" type="ORF">RRG08_018997</name>
</gene>
<evidence type="ECO:0000313" key="2">
    <source>
        <dbReference type="Proteomes" id="UP001283361"/>
    </source>
</evidence>
<comment type="caution">
    <text evidence="1">The sequence shown here is derived from an EMBL/GenBank/DDBJ whole genome shotgun (WGS) entry which is preliminary data.</text>
</comment>
<organism evidence="1 2">
    <name type="scientific">Elysia crispata</name>
    <name type="common">lettuce slug</name>
    <dbReference type="NCBI Taxonomy" id="231223"/>
    <lineage>
        <taxon>Eukaryota</taxon>
        <taxon>Metazoa</taxon>
        <taxon>Spiralia</taxon>
        <taxon>Lophotrochozoa</taxon>
        <taxon>Mollusca</taxon>
        <taxon>Gastropoda</taxon>
        <taxon>Heterobranchia</taxon>
        <taxon>Euthyneura</taxon>
        <taxon>Panpulmonata</taxon>
        <taxon>Sacoglossa</taxon>
        <taxon>Placobranchoidea</taxon>
        <taxon>Plakobranchidae</taxon>
        <taxon>Elysia</taxon>
    </lineage>
</organism>